<reference evidence="3" key="1">
    <citation type="submission" date="2024-06" db="EMBL/GenBank/DDBJ databases">
        <title>Multi-omics analyses provide insights into the biosynthesis of the anticancer antibiotic pleurotin in Hohenbuehelia grisea.</title>
        <authorList>
            <person name="Weaver J.A."/>
            <person name="Alberti F."/>
        </authorList>
    </citation>
    <scope>NUCLEOTIDE SEQUENCE [LARGE SCALE GENOMIC DNA]</scope>
    <source>
        <strain evidence="3">T-177</strain>
    </source>
</reference>
<feature type="compositionally biased region" description="Low complexity" evidence="1">
    <location>
        <begin position="808"/>
        <end position="818"/>
    </location>
</feature>
<feature type="region of interest" description="Disordered" evidence="1">
    <location>
        <begin position="719"/>
        <end position="840"/>
    </location>
</feature>
<feature type="compositionally biased region" description="Acidic residues" evidence="1">
    <location>
        <begin position="125"/>
        <end position="140"/>
    </location>
</feature>
<evidence type="ECO:0000256" key="1">
    <source>
        <dbReference type="SAM" id="MobiDB-lite"/>
    </source>
</evidence>
<sequence>MLSKSSKKSSLHSIARGNDVEGQASLDQDVTLPSTPSKSQRKRSSASPPRGALTVASRKPALVVGSKRVRRPTERAKYSMSDRTASSRPKKKLPGILDDDFARELLAETTGQDSGVGLVSRDATPDADADSNDSDSDVEIVEGPVPNVPNAGKHHPDHDIADADPINGAALDDEDTVDHGNVTDEDEEFDPRCLVLPALPVRMMMDANDGEGDCSDGSGDGGDGPLGQLTYPSDHDHVYYEDVLALGREVSHENPFVSNPGEGPVAIDSVDSENRNNSELDPAASDGAHVYLKPLGATQWELNRDAAAQEAQLSAKAKAVAVLHRKRQYNTAYSFVLQDPALHPDYRHVDAPMRRFVETAYWPAAPDMPLPDPSSFIWFLSMVTGARPEIVKVIRAGTRFTQAGFYVNPARVDVSALSIPGGNGTVRIAQPTKAGLPGGCPYNACFVTIGVVKKDELDGSHATGISRDIFQKRITIHPLLQEWQLAVGCFGKLVKSDKLYGHFGESDVIMCSRKSNYVAKGKGASTPAPSTPGRRALFGSAKKSEPTDSDVPVVPMVVGPPDALLYTEDVPIYDVTGDPNANPPLPHFSFKRDHFRRLHEYPAYRKGRSTEIPPYDDTKHNSVTNEDITSFSIVAVGYTSQIWPKKYGKMDANDGDGRPTMNLNVQWVMVLAHQVINGVPTPPSTNDADIERDDDPWPLMPETLKRIADAEAKLQAAKLPAGPRLLQSGDKSCSSALSRAHRPSSSNTSCRPKTASASTSTSQRGAVPSSSVVASSSKQVGRGSASKNSNSRPSQSRTREPATPSPAEPSRSRPSSSRAQGNGGPSPVKRLTSPVWDLSD</sequence>
<organism evidence="2 3">
    <name type="scientific">Hohenbuehelia grisea</name>
    <dbReference type="NCBI Taxonomy" id="104357"/>
    <lineage>
        <taxon>Eukaryota</taxon>
        <taxon>Fungi</taxon>
        <taxon>Dikarya</taxon>
        <taxon>Basidiomycota</taxon>
        <taxon>Agaricomycotina</taxon>
        <taxon>Agaricomycetes</taxon>
        <taxon>Agaricomycetidae</taxon>
        <taxon>Agaricales</taxon>
        <taxon>Pleurotineae</taxon>
        <taxon>Pleurotaceae</taxon>
        <taxon>Hohenbuehelia</taxon>
    </lineage>
</organism>
<feature type="region of interest" description="Disordered" evidence="1">
    <location>
        <begin position="254"/>
        <end position="284"/>
    </location>
</feature>
<feature type="region of interest" description="Disordered" evidence="1">
    <location>
        <begin position="678"/>
        <end position="699"/>
    </location>
</feature>
<feature type="compositionally biased region" description="Polar residues" evidence="1">
    <location>
        <begin position="25"/>
        <end position="38"/>
    </location>
</feature>
<feature type="compositionally biased region" description="Polar residues" evidence="1">
    <location>
        <begin position="729"/>
        <end position="764"/>
    </location>
</feature>
<protein>
    <submittedName>
        <fullName evidence="2">Uncharacterized protein</fullName>
    </submittedName>
</protein>
<dbReference type="Proteomes" id="UP001556367">
    <property type="component" value="Unassembled WGS sequence"/>
</dbReference>
<feature type="region of interest" description="Disordered" evidence="1">
    <location>
        <begin position="108"/>
        <end position="189"/>
    </location>
</feature>
<gene>
    <name evidence="2" type="ORF">HGRIS_005783</name>
</gene>
<proteinExistence type="predicted"/>
<feature type="compositionally biased region" description="Polar residues" evidence="1">
    <location>
        <begin position="785"/>
        <end position="796"/>
    </location>
</feature>
<name>A0ABR3K068_9AGAR</name>
<keyword evidence="3" id="KW-1185">Reference proteome</keyword>
<feature type="compositionally biased region" description="Basic residues" evidence="1">
    <location>
        <begin position="1"/>
        <end position="10"/>
    </location>
</feature>
<feature type="region of interest" description="Disordered" evidence="1">
    <location>
        <begin position="1"/>
        <end position="96"/>
    </location>
</feature>
<evidence type="ECO:0000313" key="3">
    <source>
        <dbReference type="Proteomes" id="UP001556367"/>
    </source>
</evidence>
<comment type="caution">
    <text evidence="2">The sequence shown here is derived from an EMBL/GenBank/DDBJ whole genome shotgun (WGS) entry which is preliminary data.</text>
</comment>
<feature type="compositionally biased region" description="Low complexity" evidence="1">
    <location>
        <begin position="766"/>
        <end position="777"/>
    </location>
</feature>
<evidence type="ECO:0000313" key="2">
    <source>
        <dbReference type="EMBL" id="KAL0960761.1"/>
    </source>
</evidence>
<accession>A0ABR3K068</accession>
<dbReference type="EMBL" id="JASNQZ010000001">
    <property type="protein sequence ID" value="KAL0960761.1"/>
    <property type="molecule type" value="Genomic_DNA"/>
</dbReference>
<feature type="region of interest" description="Disordered" evidence="1">
    <location>
        <begin position="521"/>
        <end position="554"/>
    </location>
</feature>